<evidence type="ECO:0000256" key="1">
    <source>
        <dbReference type="ARBA" id="ARBA00004651"/>
    </source>
</evidence>
<dbReference type="PANTHER" id="PTHR33452:SF1">
    <property type="entry name" value="INNER MEMBRANE PROTEIN YPHA-RELATED"/>
    <property type="match status" value="1"/>
</dbReference>
<dbReference type="HOGENOM" id="CLU_058421_3_1_5"/>
<evidence type="ECO:0000256" key="2">
    <source>
        <dbReference type="ARBA" id="ARBA00006679"/>
    </source>
</evidence>
<keyword evidence="6 7" id="KW-0472">Membrane</keyword>
<feature type="transmembrane region" description="Helical" evidence="7">
    <location>
        <begin position="53"/>
        <end position="74"/>
    </location>
</feature>
<dbReference type="STRING" id="442562.Rumeso_02242"/>
<reference evidence="8 9" key="1">
    <citation type="submission" date="2013-02" db="EMBL/GenBank/DDBJ databases">
        <authorList>
            <person name="Fiebig A."/>
            <person name="Goeker M."/>
            <person name="Klenk H.-P.P."/>
        </authorList>
    </citation>
    <scope>NUCLEOTIDE SEQUENCE [LARGE SCALE GENOMIC DNA]</scope>
    <source>
        <strain evidence="8 9">DSM 19309</strain>
    </source>
</reference>
<dbReference type="EMBL" id="AOSK01000057">
    <property type="protein sequence ID" value="EYD76167.1"/>
    <property type="molecule type" value="Genomic_DNA"/>
</dbReference>
<dbReference type="InterPro" id="IPR032808">
    <property type="entry name" value="DoxX"/>
</dbReference>
<comment type="subcellular location">
    <subcellularLocation>
        <location evidence="1">Cell membrane</location>
        <topology evidence="1">Multi-pass membrane protein</topology>
    </subcellularLocation>
</comment>
<proteinExistence type="inferred from homology"/>
<dbReference type="InterPro" id="IPR051907">
    <property type="entry name" value="DoxX-like_oxidoreductase"/>
</dbReference>
<evidence type="ECO:0000313" key="9">
    <source>
        <dbReference type="Proteomes" id="UP000019666"/>
    </source>
</evidence>
<feature type="transmembrane region" description="Helical" evidence="7">
    <location>
        <begin position="115"/>
        <end position="134"/>
    </location>
</feature>
<keyword evidence="3" id="KW-1003">Cell membrane</keyword>
<name>A0A017HNV1_9RHOB</name>
<dbReference type="PATRIC" id="fig|442562.3.peg.2212"/>
<evidence type="ECO:0000313" key="8">
    <source>
        <dbReference type="EMBL" id="EYD76167.1"/>
    </source>
</evidence>
<organism evidence="8 9">
    <name type="scientific">Rubellimicrobium mesophilum DSM 19309</name>
    <dbReference type="NCBI Taxonomy" id="442562"/>
    <lineage>
        <taxon>Bacteria</taxon>
        <taxon>Pseudomonadati</taxon>
        <taxon>Pseudomonadota</taxon>
        <taxon>Alphaproteobacteria</taxon>
        <taxon>Rhodobacterales</taxon>
        <taxon>Roseobacteraceae</taxon>
        <taxon>Rubellimicrobium</taxon>
    </lineage>
</organism>
<sequence length="154" mass="16129">MTSPLAPDARAGRAGVTLLRVSLGTMFLAHSVILKLFTYTLPGTAAFFEGVGLPGWLAYVTFAAEAAGGTALVLGVQTRWVALLLSPFLLGALATVHWVNGWVFTAPGGGWEYPAYLFVLCVAQALLGDGAWALSPSISLGRLFGLARPQPRLG</sequence>
<dbReference type="Pfam" id="PF07681">
    <property type="entry name" value="DoxX"/>
    <property type="match status" value="1"/>
</dbReference>
<dbReference type="PANTHER" id="PTHR33452">
    <property type="entry name" value="OXIDOREDUCTASE CATD-RELATED"/>
    <property type="match status" value="1"/>
</dbReference>
<dbReference type="Proteomes" id="UP000019666">
    <property type="component" value="Unassembled WGS sequence"/>
</dbReference>
<dbReference type="OrthoDB" id="5382961at2"/>
<evidence type="ECO:0000256" key="3">
    <source>
        <dbReference type="ARBA" id="ARBA00022475"/>
    </source>
</evidence>
<evidence type="ECO:0000256" key="6">
    <source>
        <dbReference type="ARBA" id="ARBA00023136"/>
    </source>
</evidence>
<evidence type="ECO:0000256" key="4">
    <source>
        <dbReference type="ARBA" id="ARBA00022692"/>
    </source>
</evidence>
<feature type="transmembrane region" description="Helical" evidence="7">
    <location>
        <begin position="21"/>
        <end position="41"/>
    </location>
</feature>
<comment type="caution">
    <text evidence="8">The sequence shown here is derived from an EMBL/GenBank/DDBJ whole genome shotgun (WGS) entry which is preliminary data.</text>
</comment>
<comment type="similarity">
    <text evidence="2">Belongs to the DoxX family.</text>
</comment>
<protein>
    <submittedName>
        <fullName evidence="8">Putative membrane protein</fullName>
    </submittedName>
</protein>
<evidence type="ECO:0000256" key="5">
    <source>
        <dbReference type="ARBA" id="ARBA00022989"/>
    </source>
</evidence>
<keyword evidence="9" id="KW-1185">Reference proteome</keyword>
<dbReference type="RefSeq" id="WP_051520995.1">
    <property type="nucleotide sequence ID" value="NZ_KK088554.1"/>
</dbReference>
<evidence type="ECO:0000256" key="7">
    <source>
        <dbReference type="SAM" id="Phobius"/>
    </source>
</evidence>
<gene>
    <name evidence="8" type="ORF">Rumeso_02242</name>
</gene>
<dbReference type="AlphaFoldDB" id="A0A017HNV1"/>
<keyword evidence="4 7" id="KW-0812">Transmembrane</keyword>
<keyword evidence="5 7" id="KW-1133">Transmembrane helix</keyword>
<feature type="transmembrane region" description="Helical" evidence="7">
    <location>
        <begin position="81"/>
        <end position="103"/>
    </location>
</feature>
<dbReference type="GO" id="GO:0005886">
    <property type="term" value="C:plasma membrane"/>
    <property type="evidence" value="ECO:0007669"/>
    <property type="project" value="UniProtKB-SubCell"/>
</dbReference>
<accession>A0A017HNV1</accession>